<keyword evidence="7" id="KW-1185">Reference proteome</keyword>
<feature type="transmembrane region" description="Helical" evidence="5">
    <location>
        <begin position="91"/>
        <end position="116"/>
    </location>
</feature>
<evidence type="ECO:0000256" key="3">
    <source>
        <dbReference type="ARBA" id="ARBA00022989"/>
    </source>
</evidence>
<evidence type="ECO:0000313" key="7">
    <source>
        <dbReference type="Proteomes" id="UP001172036"/>
    </source>
</evidence>
<dbReference type="NCBIfam" id="TIGR00964">
    <property type="entry name" value="secE_bact"/>
    <property type="match status" value="1"/>
</dbReference>
<keyword evidence="4 5" id="KW-0472">Membrane</keyword>
<comment type="subcellular location">
    <subcellularLocation>
        <location evidence="1">Membrane</location>
    </subcellularLocation>
</comment>
<keyword evidence="3 5" id="KW-1133">Transmembrane helix</keyword>
<name>A0ABT9DDT0_9MOLU</name>
<evidence type="ECO:0000313" key="6">
    <source>
        <dbReference type="EMBL" id="MDO8168185.1"/>
    </source>
</evidence>
<dbReference type="Proteomes" id="UP001172036">
    <property type="component" value="Unassembled WGS sequence"/>
</dbReference>
<reference evidence="6 7" key="1">
    <citation type="journal article" date="2023" name="Int. J. Syst. Evol. Microbiol.">
        <title>The observation of taxonomic boundaries for the 16SrII and 16SrXXV phytoplasmas using genome-based delimitation.</title>
        <authorList>
            <person name="Rodrigues Jardim B."/>
            <person name="Tran-Nguyen L.T.T."/>
            <person name="Gambley C."/>
            <person name="Al-Sadi A.M."/>
            <person name="Al-Subhi A.M."/>
            <person name="Foissac X."/>
            <person name="Salar P."/>
            <person name="Cai H."/>
            <person name="Yang J.Y."/>
            <person name="Davis R."/>
            <person name="Jones L."/>
            <person name="Rodoni B."/>
            <person name="Constable F.E."/>
        </authorList>
    </citation>
    <scope>NUCLEOTIDE SEQUENCE [LARGE SCALE GENOMIC DNA]</scope>
    <source>
        <strain evidence="6">BAWM-155c</strain>
    </source>
</reference>
<feature type="transmembrane region" description="Helical" evidence="5">
    <location>
        <begin position="52"/>
        <end position="70"/>
    </location>
</feature>
<evidence type="ECO:0000256" key="2">
    <source>
        <dbReference type="ARBA" id="ARBA00022692"/>
    </source>
</evidence>
<dbReference type="RefSeq" id="WP_304515389.1">
    <property type="nucleotide sequence ID" value="NZ_JAOSID010000006.1"/>
</dbReference>
<feature type="transmembrane region" description="Helical" evidence="5">
    <location>
        <begin position="21"/>
        <end position="40"/>
    </location>
</feature>
<dbReference type="EMBL" id="JAOSID010000006">
    <property type="protein sequence ID" value="MDO8168185.1"/>
    <property type="molecule type" value="Genomic_DNA"/>
</dbReference>
<gene>
    <name evidence="6" type="primary">secE</name>
    <name evidence="6" type="ORF">OC680_01680</name>
</gene>
<sequence length="128" mass="15481">MVYKNREEKNINPLLRIIQTEYRVVNIFLIIFSIFYMGFFCDLIHSYPENSSLYKIGLILDVIVFLFGLFPFIKKIIQNVHLVSFPTKKQIIIKIIQVFIFMIILILFLNFCQYFYENHIINLKKYIQ</sequence>
<protein>
    <submittedName>
        <fullName evidence="6">Preprotein translocase subunit SecE</fullName>
    </submittedName>
</protein>
<comment type="caution">
    <text evidence="6">The sequence shown here is derived from an EMBL/GenBank/DDBJ whole genome shotgun (WGS) entry which is preliminary data.</text>
</comment>
<proteinExistence type="predicted"/>
<evidence type="ECO:0000256" key="4">
    <source>
        <dbReference type="ARBA" id="ARBA00023136"/>
    </source>
</evidence>
<evidence type="ECO:0000256" key="5">
    <source>
        <dbReference type="SAM" id="Phobius"/>
    </source>
</evidence>
<accession>A0ABT9DDT0</accession>
<keyword evidence="2 5" id="KW-0812">Transmembrane</keyword>
<dbReference type="InterPro" id="IPR005807">
    <property type="entry name" value="SecE_bac"/>
</dbReference>
<evidence type="ECO:0000256" key="1">
    <source>
        <dbReference type="ARBA" id="ARBA00004370"/>
    </source>
</evidence>
<organism evidence="6 7">
    <name type="scientific">Candidatus Phytoplasma melaleucae</name>
    <dbReference type="NCBI Taxonomy" id="2982630"/>
    <lineage>
        <taxon>Bacteria</taxon>
        <taxon>Bacillati</taxon>
        <taxon>Mycoplasmatota</taxon>
        <taxon>Mollicutes</taxon>
        <taxon>Acholeplasmatales</taxon>
        <taxon>Acholeplasmataceae</taxon>
        <taxon>Candidatus Phytoplasma</taxon>
    </lineage>
</organism>